<keyword evidence="7 15" id="KW-0436">Ligase</keyword>
<dbReference type="GO" id="GO:0004637">
    <property type="term" value="F:phosphoribosylamine-glycine ligase activity"/>
    <property type="evidence" value="ECO:0007669"/>
    <property type="project" value="TreeGrafter"/>
</dbReference>
<dbReference type="InterPro" id="IPR036676">
    <property type="entry name" value="PurM-like_C_sf"/>
</dbReference>
<dbReference type="EC" id="6.3.3.1" evidence="4 15"/>
<dbReference type="SUPFAM" id="SSF55326">
    <property type="entry name" value="PurM N-terminal domain-like"/>
    <property type="match status" value="1"/>
</dbReference>
<organism evidence="18">
    <name type="scientific">uncultured Chthoniobacterales bacterium</name>
    <dbReference type="NCBI Taxonomy" id="1836801"/>
    <lineage>
        <taxon>Bacteria</taxon>
        <taxon>Pseudomonadati</taxon>
        <taxon>Verrucomicrobiota</taxon>
        <taxon>Spartobacteria</taxon>
        <taxon>Chthoniobacterales</taxon>
        <taxon>environmental samples</taxon>
    </lineage>
</organism>
<dbReference type="GO" id="GO:0005829">
    <property type="term" value="C:cytosol"/>
    <property type="evidence" value="ECO:0007669"/>
    <property type="project" value="TreeGrafter"/>
</dbReference>
<reference evidence="18" key="1">
    <citation type="submission" date="2020-02" db="EMBL/GenBank/DDBJ databases">
        <authorList>
            <person name="Meier V. D."/>
        </authorList>
    </citation>
    <scope>NUCLEOTIDE SEQUENCE</scope>
    <source>
        <strain evidence="18">AVDCRST_MAG42</strain>
    </source>
</reference>
<keyword evidence="6 15" id="KW-0963">Cytoplasm</keyword>
<evidence type="ECO:0000256" key="6">
    <source>
        <dbReference type="ARBA" id="ARBA00022490"/>
    </source>
</evidence>
<evidence type="ECO:0000256" key="3">
    <source>
        <dbReference type="ARBA" id="ARBA00010280"/>
    </source>
</evidence>
<dbReference type="UniPathway" id="UPA00074">
    <property type="reaction ID" value="UER00129"/>
</dbReference>
<evidence type="ECO:0000256" key="15">
    <source>
        <dbReference type="HAMAP-Rule" id="MF_00741"/>
    </source>
</evidence>
<evidence type="ECO:0000259" key="16">
    <source>
        <dbReference type="Pfam" id="PF00586"/>
    </source>
</evidence>
<dbReference type="GO" id="GO:0006189">
    <property type="term" value="P:'de novo' IMP biosynthetic process"/>
    <property type="evidence" value="ECO:0007669"/>
    <property type="project" value="UniProtKB-UniRule"/>
</dbReference>
<dbReference type="CDD" id="cd02196">
    <property type="entry name" value="PurM"/>
    <property type="match status" value="1"/>
</dbReference>
<dbReference type="AlphaFoldDB" id="A0A6J4IFI4"/>
<dbReference type="NCBIfam" id="TIGR00878">
    <property type="entry name" value="purM"/>
    <property type="match status" value="1"/>
</dbReference>
<evidence type="ECO:0000259" key="17">
    <source>
        <dbReference type="Pfam" id="PF02769"/>
    </source>
</evidence>
<evidence type="ECO:0000256" key="14">
    <source>
        <dbReference type="ARBA" id="ARBA00049057"/>
    </source>
</evidence>
<proteinExistence type="inferred from homology"/>
<dbReference type="HAMAP" id="MF_00741">
    <property type="entry name" value="AIRS"/>
    <property type="match status" value="1"/>
</dbReference>
<protein>
    <recommendedName>
        <fullName evidence="5 15">Phosphoribosylformylglycinamidine cyclo-ligase</fullName>
        <ecNumber evidence="4 15">6.3.3.1</ecNumber>
    </recommendedName>
    <alternativeName>
        <fullName evidence="12 15">AIR synthase</fullName>
    </alternativeName>
    <alternativeName>
        <fullName evidence="13 15">AIRS</fullName>
    </alternativeName>
    <alternativeName>
        <fullName evidence="11 15">Phosphoribosyl-aminoimidazole synthetase</fullName>
    </alternativeName>
</protein>
<evidence type="ECO:0000256" key="13">
    <source>
        <dbReference type="ARBA" id="ARBA00033093"/>
    </source>
</evidence>
<evidence type="ECO:0000256" key="10">
    <source>
        <dbReference type="ARBA" id="ARBA00022840"/>
    </source>
</evidence>
<name>A0A6J4IFI4_9BACT</name>
<keyword evidence="8 15" id="KW-0547">Nucleotide-binding</keyword>
<dbReference type="InterPro" id="IPR004733">
    <property type="entry name" value="PurM_cligase"/>
</dbReference>
<dbReference type="GO" id="GO:0004641">
    <property type="term" value="F:phosphoribosylformylglycinamidine cyclo-ligase activity"/>
    <property type="evidence" value="ECO:0007669"/>
    <property type="project" value="UniProtKB-UniRule"/>
</dbReference>
<dbReference type="InterPro" id="IPR010918">
    <property type="entry name" value="PurM-like_C_dom"/>
</dbReference>
<evidence type="ECO:0000256" key="12">
    <source>
        <dbReference type="ARBA" id="ARBA00032931"/>
    </source>
</evidence>
<keyword evidence="10 15" id="KW-0067">ATP-binding</keyword>
<dbReference type="EMBL" id="CADCTA010000077">
    <property type="protein sequence ID" value="CAA9248814.1"/>
    <property type="molecule type" value="Genomic_DNA"/>
</dbReference>
<evidence type="ECO:0000256" key="4">
    <source>
        <dbReference type="ARBA" id="ARBA00013047"/>
    </source>
</evidence>
<dbReference type="Gene3D" id="3.30.1330.10">
    <property type="entry name" value="PurM-like, N-terminal domain"/>
    <property type="match status" value="1"/>
</dbReference>
<comment type="catalytic activity">
    <reaction evidence="14 15">
        <text>2-formamido-N(1)-(5-O-phospho-beta-D-ribosyl)acetamidine + ATP = 5-amino-1-(5-phospho-beta-D-ribosyl)imidazole + ADP + phosphate + H(+)</text>
        <dbReference type="Rhea" id="RHEA:23032"/>
        <dbReference type="ChEBI" id="CHEBI:15378"/>
        <dbReference type="ChEBI" id="CHEBI:30616"/>
        <dbReference type="ChEBI" id="CHEBI:43474"/>
        <dbReference type="ChEBI" id="CHEBI:137981"/>
        <dbReference type="ChEBI" id="CHEBI:147287"/>
        <dbReference type="ChEBI" id="CHEBI:456216"/>
        <dbReference type="EC" id="6.3.3.1"/>
    </reaction>
</comment>
<dbReference type="FunFam" id="3.30.1330.10:FF:000001">
    <property type="entry name" value="Phosphoribosylformylglycinamidine cyclo-ligase"/>
    <property type="match status" value="1"/>
</dbReference>
<dbReference type="Pfam" id="PF02769">
    <property type="entry name" value="AIRS_C"/>
    <property type="match status" value="1"/>
</dbReference>
<comment type="subcellular location">
    <subcellularLocation>
        <location evidence="1 15">Cytoplasm</location>
    </subcellularLocation>
</comment>
<comment type="similarity">
    <text evidence="3 15">Belongs to the AIR synthase family.</text>
</comment>
<feature type="domain" description="PurM-like N-terminal" evidence="16">
    <location>
        <begin position="58"/>
        <end position="162"/>
    </location>
</feature>
<dbReference type="Pfam" id="PF00586">
    <property type="entry name" value="AIRS"/>
    <property type="match status" value="1"/>
</dbReference>
<dbReference type="FunFam" id="3.90.650.10:FF:000011">
    <property type="entry name" value="Phosphoribosylformylglycinamidine cyclo-ligase"/>
    <property type="match status" value="1"/>
</dbReference>
<sequence length="338" mass="36240">MTKKAYARAGVDVDLGNLVKQRIQARVKSTHGPEVLGKIGGFGGLFAPNFSGMREPVLVASVDGVGTKLKIAFAMNRHETVGADLVNHCINDIAVLGARPLFFLDYIGAERLEPAVFDQILAGFTKACREGGCALIGGETAQMPGMYRKGEYDLAGTIVGVVDRAKMIDGSRIKPGDVVLGLPSNGLHTNGYSLARKILLQKMRLKLDAKVDGLKTSLGNELLRTHKNYQPLLAQLPPGAIRGMAHITGGGLVDNLPRVLPKTCDAIIETSSWRVPTIFEILAKNGKVDREEMYQVFNMGIGMAVIVSAHDSKPIAKQLRARAIGRIASGSGVTRLSF</sequence>
<evidence type="ECO:0000256" key="7">
    <source>
        <dbReference type="ARBA" id="ARBA00022598"/>
    </source>
</evidence>
<evidence type="ECO:0000256" key="1">
    <source>
        <dbReference type="ARBA" id="ARBA00004496"/>
    </source>
</evidence>
<evidence type="ECO:0000256" key="2">
    <source>
        <dbReference type="ARBA" id="ARBA00004686"/>
    </source>
</evidence>
<evidence type="ECO:0000256" key="5">
    <source>
        <dbReference type="ARBA" id="ARBA00020367"/>
    </source>
</evidence>
<accession>A0A6J4IFI4</accession>
<evidence type="ECO:0000313" key="18">
    <source>
        <dbReference type="EMBL" id="CAA9248814.1"/>
    </source>
</evidence>
<feature type="domain" description="PurM-like C-terminal" evidence="17">
    <location>
        <begin position="174"/>
        <end position="331"/>
    </location>
</feature>
<evidence type="ECO:0000256" key="9">
    <source>
        <dbReference type="ARBA" id="ARBA00022755"/>
    </source>
</evidence>
<keyword evidence="9 15" id="KW-0658">Purine biosynthesis</keyword>
<dbReference type="Gene3D" id="3.90.650.10">
    <property type="entry name" value="PurM-like C-terminal domain"/>
    <property type="match status" value="1"/>
</dbReference>
<dbReference type="GO" id="GO:0005524">
    <property type="term" value="F:ATP binding"/>
    <property type="evidence" value="ECO:0007669"/>
    <property type="project" value="UniProtKB-KW"/>
</dbReference>
<dbReference type="GO" id="GO:0046084">
    <property type="term" value="P:adenine biosynthetic process"/>
    <property type="evidence" value="ECO:0007669"/>
    <property type="project" value="TreeGrafter"/>
</dbReference>
<dbReference type="InterPro" id="IPR016188">
    <property type="entry name" value="PurM-like_N"/>
</dbReference>
<comment type="pathway">
    <text evidence="2 15">Purine metabolism; IMP biosynthesis via de novo pathway; 5-amino-1-(5-phospho-D-ribosyl)imidazole from N(2)-formyl-N(1)-(5-phospho-D-ribosyl)glycinamide: step 2/2.</text>
</comment>
<dbReference type="PANTHER" id="PTHR10520:SF12">
    <property type="entry name" value="TRIFUNCTIONAL PURINE BIOSYNTHETIC PROTEIN ADENOSINE-3"/>
    <property type="match status" value="1"/>
</dbReference>
<evidence type="ECO:0000256" key="8">
    <source>
        <dbReference type="ARBA" id="ARBA00022741"/>
    </source>
</evidence>
<dbReference type="InterPro" id="IPR036921">
    <property type="entry name" value="PurM-like_N_sf"/>
</dbReference>
<evidence type="ECO:0000256" key="11">
    <source>
        <dbReference type="ARBA" id="ARBA00031908"/>
    </source>
</evidence>
<gene>
    <name evidence="15" type="primary">purM</name>
    <name evidence="18" type="ORF">AVDCRST_MAG42-2428</name>
</gene>
<dbReference type="SUPFAM" id="SSF56042">
    <property type="entry name" value="PurM C-terminal domain-like"/>
    <property type="match status" value="1"/>
</dbReference>
<dbReference type="PANTHER" id="PTHR10520">
    <property type="entry name" value="TRIFUNCTIONAL PURINE BIOSYNTHETIC PROTEIN ADENOSINE-3-RELATED"/>
    <property type="match status" value="1"/>
</dbReference>